<evidence type="ECO:0000313" key="1">
    <source>
        <dbReference type="Proteomes" id="UP000887540"/>
    </source>
</evidence>
<name>A0A914C9F4_9BILA</name>
<organism evidence="1 2">
    <name type="scientific">Acrobeloides nanus</name>
    <dbReference type="NCBI Taxonomy" id="290746"/>
    <lineage>
        <taxon>Eukaryota</taxon>
        <taxon>Metazoa</taxon>
        <taxon>Ecdysozoa</taxon>
        <taxon>Nematoda</taxon>
        <taxon>Chromadorea</taxon>
        <taxon>Rhabditida</taxon>
        <taxon>Tylenchina</taxon>
        <taxon>Cephalobomorpha</taxon>
        <taxon>Cephaloboidea</taxon>
        <taxon>Cephalobidae</taxon>
        <taxon>Acrobeloides</taxon>
    </lineage>
</organism>
<accession>A0A914C9F4</accession>
<dbReference type="Proteomes" id="UP000887540">
    <property type="component" value="Unplaced"/>
</dbReference>
<evidence type="ECO:0000313" key="2">
    <source>
        <dbReference type="WBParaSite" id="ACRNAN_Path_642.g2391.t1"/>
    </source>
</evidence>
<reference evidence="2" key="1">
    <citation type="submission" date="2022-11" db="UniProtKB">
        <authorList>
            <consortium name="WormBaseParasite"/>
        </authorList>
    </citation>
    <scope>IDENTIFICATION</scope>
</reference>
<protein>
    <submittedName>
        <fullName evidence="2">Cyanovirin-N domain-containing protein</fullName>
    </submittedName>
</protein>
<keyword evidence="1" id="KW-1185">Reference proteome</keyword>
<dbReference type="AlphaFoldDB" id="A0A914C9F4"/>
<dbReference type="WBParaSite" id="ACRNAN_Path_642.g2391.t1">
    <property type="protein sequence ID" value="ACRNAN_Path_642.g2391.t1"/>
    <property type="gene ID" value="ACRNAN_Path_642.g2391"/>
</dbReference>
<proteinExistence type="predicted"/>
<sequence>MLMEEIILRKLVVWKGCIMIQKLIYLQMFYHQRIQVILTCQQCSDSQLVLSADNGTVDQNANGWLYPVYSVYNNLTDGCLTLRAQCDDIGQTWDKRYNPPRWASVFGPESAQLLFNYGTVQVPAENGVTHVDLKCKNGQWIYNNGGVDTQVNQIKCRFFNATSTSG</sequence>